<accession>A0A932MQ74</accession>
<keyword evidence="5 7" id="KW-1133">Transmembrane helix</keyword>
<keyword evidence="3 7" id="KW-1003">Cell membrane</keyword>
<dbReference type="Pfam" id="PF09335">
    <property type="entry name" value="VTT_dom"/>
    <property type="match status" value="1"/>
</dbReference>
<dbReference type="InterPro" id="IPR032816">
    <property type="entry name" value="VTT_dom"/>
</dbReference>
<evidence type="ECO:0000256" key="2">
    <source>
        <dbReference type="ARBA" id="ARBA00010792"/>
    </source>
</evidence>
<comment type="similarity">
    <text evidence="2 7">Belongs to the DedA family.</text>
</comment>
<dbReference type="EMBL" id="JACPUR010000040">
    <property type="protein sequence ID" value="MBI3129372.1"/>
    <property type="molecule type" value="Genomic_DNA"/>
</dbReference>
<evidence type="ECO:0000313" key="9">
    <source>
        <dbReference type="EMBL" id="MBI3129372.1"/>
    </source>
</evidence>
<evidence type="ECO:0000256" key="1">
    <source>
        <dbReference type="ARBA" id="ARBA00004651"/>
    </source>
</evidence>
<evidence type="ECO:0000256" key="4">
    <source>
        <dbReference type="ARBA" id="ARBA00022692"/>
    </source>
</evidence>
<feature type="domain" description="VTT" evidence="8">
    <location>
        <begin position="30"/>
        <end position="154"/>
    </location>
</feature>
<dbReference type="PANTHER" id="PTHR30353">
    <property type="entry name" value="INNER MEMBRANE PROTEIN DEDA-RELATED"/>
    <property type="match status" value="1"/>
</dbReference>
<proteinExistence type="inferred from homology"/>
<evidence type="ECO:0000256" key="5">
    <source>
        <dbReference type="ARBA" id="ARBA00022989"/>
    </source>
</evidence>
<feature type="transmembrane region" description="Helical" evidence="7">
    <location>
        <begin position="51"/>
        <end position="76"/>
    </location>
</feature>
<dbReference type="AlphaFoldDB" id="A0A932MQ74"/>
<evidence type="ECO:0000256" key="3">
    <source>
        <dbReference type="ARBA" id="ARBA00022475"/>
    </source>
</evidence>
<keyword evidence="6 7" id="KW-0472">Membrane</keyword>
<evidence type="ECO:0000313" key="10">
    <source>
        <dbReference type="Proteomes" id="UP000782312"/>
    </source>
</evidence>
<feature type="transmembrane region" description="Helical" evidence="7">
    <location>
        <begin position="12"/>
        <end position="31"/>
    </location>
</feature>
<comment type="caution">
    <text evidence="9">The sequence shown here is derived from an EMBL/GenBank/DDBJ whole genome shotgun (WGS) entry which is preliminary data.</text>
</comment>
<sequence>MFEIVQGYLAEFTYAGIFLVLFLCGLGLPVPEDVPIIVSGYLSYLGTIQPLPALGVNLAGILLGDMMIYSFGYWMGPRALRLRLIRHVMTPERAGKVNRFFQKHGKKAVFFGRFVAGLRAPLFLAAGVARVPPRTFVLMDGAAAMISVPVLFFLAFYFGEKLDALREFLGSTKRLVAVLLTVGFAVWLARGYLIRRRRAKDLPA</sequence>
<evidence type="ECO:0000256" key="6">
    <source>
        <dbReference type="ARBA" id="ARBA00023136"/>
    </source>
</evidence>
<gene>
    <name evidence="9" type="ORF">HYZ11_17315</name>
</gene>
<dbReference type="Proteomes" id="UP000782312">
    <property type="component" value="Unassembled WGS sequence"/>
</dbReference>
<keyword evidence="4 7" id="KW-0812">Transmembrane</keyword>
<reference evidence="9" key="1">
    <citation type="submission" date="2020-07" db="EMBL/GenBank/DDBJ databases">
        <title>Huge and variable diversity of episymbiotic CPR bacteria and DPANN archaea in groundwater ecosystems.</title>
        <authorList>
            <person name="He C.Y."/>
            <person name="Keren R."/>
            <person name="Whittaker M."/>
            <person name="Farag I.F."/>
            <person name="Doudna J."/>
            <person name="Cate J.H.D."/>
            <person name="Banfield J.F."/>
        </authorList>
    </citation>
    <scope>NUCLEOTIDE SEQUENCE</scope>
    <source>
        <strain evidence="9">NC_groundwater_763_Ag_S-0.2um_68_21</strain>
    </source>
</reference>
<feature type="transmembrane region" description="Helical" evidence="7">
    <location>
        <begin position="108"/>
        <end position="129"/>
    </location>
</feature>
<name>A0A932MQ74_UNCTE</name>
<comment type="subcellular location">
    <subcellularLocation>
        <location evidence="1 7">Cell membrane</location>
        <topology evidence="1 7">Multi-pass membrane protein</topology>
    </subcellularLocation>
</comment>
<evidence type="ECO:0000256" key="7">
    <source>
        <dbReference type="RuleBase" id="RU367016"/>
    </source>
</evidence>
<dbReference type="PANTHER" id="PTHR30353:SF15">
    <property type="entry name" value="INNER MEMBRANE PROTEIN YABI"/>
    <property type="match status" value="1"/>
</dbReference>
<organism evidence="9 10">
    <name type="scientific">Tectimicrobiota bacterium</name>
    <dbReference type="NCBI Taxonomy" id="2528274"/>
    <lineage>
        <taxon>Bacteria</taxon>
        <taxon>Pseudomonadati</taxon>
        <taxon>Nitrospinota/Tectimicrobiota group</taxon>
        <taxon>Candidatus Tectimicrobiota</taxon>
    </lineage>
</organism>
<feature type="transmembrane region" description="Helical" evidence="7">
    <location>
        <begin position="141"/>
        <end position="159"/>
    </location>
</feature>
<dbReference type="InterPro" id="IPR032818">
    <property type="entry name" value="DedA-like"/>
</dbReference>
<protein>
    <submittedName>
        <fullName evidence="9">DedA family protein</fullName>
    </submittedName>
</protein>
<feature type="transmembrane region" description="Helical" evidence="7">
    <location>
        <begin position="175"/>
        <end position="194"/>
    </location>
</feature>
<dbReference type="GO" id="GO:0005886">
    <property type="term" value="C:plasma membrane"/>
    <property type="evidence" value="ECO:0007669"/>
    <property type="project" value="UniProtKB-SubCell"/>
</dbReference>
<evidence type="ECO:0000259" key="8">
    <source>
        <dbReference type="Pfam" id="PF09335"/>
    </source>
</evidence>